<dbReference type="Proteomes" id="UP000245462">
    <property type="component" value="Unassembled WGS sequence"/>
</dbReference>
<protein>
    <submittedName>
        <fullName evidence="1">Uncharacterized protein</fullName>
    </submittedName>
</protein>
<sequence>ASYIMAEMDKAGRTYSKLAADTGQGELVKMLHALLALIPN</sequence>
<comment type="caution">
    <text evidence="1">The sequence shown here is derived from an EMBL/GenBank/DDBJ whole genome shotgun (WGS) entry which is preliminary data.</text>
</comment>
<keyword evidence="2" id="KW-1185">Reference proteome</keyword>
<reference evidence="1 2" key="1">
    <citation type="submission" date="2018-04" db="EMBL/GenBank/DDBJ databases">
        <title>Genomic Encyclopedia of Type Strains, Phase IV (KMG-IV): sequencing the most valuable type-strain genomes for metagenomic binning, comparative biology and taxonomic classification.</title>
        <authorList>
            <person name="Goeker M."/>
        </authorList>
    </citation>
    <scope>NUCLEOTIDE SEQUENCE [LARGE SCALE GENOMIC DNA]</scope>
    <source>
        <strain evidence="1 2">DSM 28520</strain>
    </source>
</reference>
<evidence type="ECO:0000313" key="2">
    <source>
        <dbReference type="Proteomes" id="UP000245462"/>
    </source>
</evidence>
<accession>A0A2U1F146</accession>
<dbReference type="AlphaFoldDB" id="A0A2U1F146"/>
<dbReference type="EMBL" id="QEKY01000024">
    <property type="protein sequence ID" value="PVZ05913.1"/>
    <property type="molecule type" value="Genomic_DNA"/>
</dbReference>
<gene>
    <name evidence="1" type="ORF">C7382_12420</name>
</gene>
<feature type="non-terminal residue" evidence="1">
    <location>
        <position position="1"/>
    </location>
</feature>
<name>A0A2U1F146_9PORP</name>
<evidence type="ECO:0000313" key="1">
    <source>
        <dbReference type="EMBL" id="PVZ05913.1"/>
    </source>
</evidence>
<organism evidence="1 2">
    <name type="scientific">Porphyromonas loveana</name>
    <dbReference type="NCBI Taxonomy" id="1884669"/>
    <lineage>
        <taxon>Bacteria</taxon>
        <taxon>Pseudomonadati</taxon>
        <taxon>Bacteroidota</taxon>
        <taxon>Bacteroidia</taxon>
        <taxon>Bacteroidales</taxon>
        <taxon>Porphyromonadaceae</taxon>
        <taxon>Porphyromonas</taxon>
    </lineage>
</organism>
<proteinExistence type="predicted"/>